<feature type="region of interest" description="Disordered" evidence="6">
    <location>
        <begin position="1"/>
        <end position="66"/>
    </location>
</feature>
<sequence length="171" mass="18996">RESPPPDTSSDSDSNDWVDLSPPRRGGRDAEKLWKAVRGLLAGESSSEDSSDESWEPTLEDHSWEDACEQASPSSAHLFLKKLWEVVNSHHFQSIWWGNNGNCIVIGEKLFRKEVLGRKGPLKIFENNSMTGFIIQLNIHGFREMEEESDISASVEELQAIAAAGSSLGKV</sequence>
<dbReference type="GO" id="GO:0043565">
    <property type="term" value="F:sequence-specific DNA binding"/>
    <property type="evidence" value="ECO:0007669"/>
    <property type="project" value="InterPro"/>
</dbReference>
<dbReference type="SUPFAM" id="SSF46785">
    <property type="entry name" value="Winged helix' DNA-binding domain"/>
    <property type="match status" value="1"/>
</dbReference>
<dbReference type="SMART" id="SM00415">
    <property type="entry name" value="HSF"/>
    <property type="match status" value="1"/>
</dbReference>
<evidence type="ECO:0000256" key="3">
    <source>
        <dbReference type="ARBA" id="ARBA00023125"/>
    </source>
</evidence>
<feature type="non-terminal residue" evidence="8">
    <location>
        <position position="1"/>
    </location>
</feature>
<dbReference type="GO" id="GO:0005634">
    <property type="term" value="C:nucleus"/>
    <property type="evidence" value="ECO:0007669"/>
    <property type="project" value="UniProtKB-SubCell"/>
</dbReference>
<evidence type="ECO:0000313" key="9">
    <source>
        <dbReference type="Proteomes" id="UP000549499"/>
    </source>
</evidence>
<proteinExistence type="inferred from homology"/>
<dbReference type="AlphaFoldDB" id="A0A7K5I2A3"/>
<dbReference type="GO" id="GO:0003700">
    <property type="term" value="F:DNA-binding transcription factor activity"/>
    <property type="evidence" value="ECO:0007669"/>
    <property type="project" value="InterPro"/>
</dbReference>
<evidence type="ECO:0000313" key="8">
    <source>
        <dbReference type="EMBL" id="NWS75731.1"/>
    </source>
</evidence>
<dbReference type="InterPro" id="IPR036390">
    <property type="entry name" value="WH_DNA-bd_sf"/>
</dbReference>
<feature type="non-terminal residue" evidence="8">
    <location>
        <position position="171"/>
    </location>
</feature>
<protein>
    <submittedName>
        <fullName evidence="8">HSFY1 protein</fullName>
    </submittedName>
</protein>
<comment type="subcellular location">
    <subcellularLocation>
        <location evidence="1">Nucleus</location>
    </subcellularLocation>
</comment>
<evidence type="ECO:0000256" key="5">
    <source>
        <dbReference type="RuleBase" id="RU004020"/>
    </source>
</evidence>
<accession>A0A7K5I2A3</accession>
<keyword evidence="9" id="KW-1185">Reference proteome</keyword>
<dbReference type="InterPro" id="IPR000232">
    <property type="entry name" value="HSF_DNA-bd"/>
</dbReference>
<dbReference type="Gene3D" id="1.10.10.10">
    <property type="entry name" value="Winged helix-like DNA-binding domain superfamily/Winged helix DNA-binding domain"/>
    <property type="match status" value="1"/>
</dbReference>
<feature type="compositionally biased region" description="Acidic residues" evidence="6">
    <location>
        <begin position="46"/>
        <end position="55"/>
    </location>
</feature>
<reference evidence="8 9" key="1">
    <citation type="submission" date="2019-09" db="EMBL/GenBank/DDBJ databases">
        <title>Bird 10,000 Genomes (B10K) Project - Family phase.</title>
        <authorList>
            <person name="Zhang G."/>
        </authorList>
    </citation>
    <scope>NUCLEOTIDE SEQUENCE [LARGE SCALE GENOMIC DNA]</scope>
    <source>
        <strain evidence="8">B10K-DU-003-44</strain>
        <tissue evidence="8">Muscle</tissue>
    </source>
</reference>
<keyword evidence="3" id="KW-0238">DNA-binding</keyword>
<dbReference type="OrthoDB" id="6418155at2759"/>
<comment type="similarity">
    <text evidence="2 5">Belongs to the HSF family.</text>
</comment>
<keyword evidence="4" id="KW-0539">Nucleus</keyword>
<feature type="domain" description="HSF-type DNA-binding" evidence="7">
    <location>
        <begin position="75"/>
        <end position="164"/>
    </location>
</feature>
<evidence type="ECO:0000256" key="4">
    <source>
        <dbReference type="ARBA" id="ARBA00023242"/>
    </source>
</evidence>
<gene>
    <name evidence="8" type="primary">Hsfy1_0</name>
    <name evidence="8" type="ORF">CROSUL_R15183</name>
</gene>
<dbReference type="InterPro" id="IPR036388">
    <property type="entry name" value="WH-like_DNA-bd_sf"/>
</dbReference>
<dbReference type="Proteomes" id="UP000549499">
    <property type="component" value="Unassembled WGS sequence"/>
</dbReference>
<organism evidence="8 9">
    <name type="scientific">Crotophaga sulcirostris</name>
    <name type="common">Groove-billed ani</name>
    <dbReference type="NCBI Taxonomy" id="33598"/>
    <lineage>
        <taxon>Eukaryota</taxon>
        <taxon>Metazoa</taxon>
        <taxon>Chordata</taxon>
        <taxon>Craniata</taxon>
        <taxon>Vertebrata</taxon>
        <taxon>Euteleostomi</taxon>
        <taxon>Archelosauria</taxon>
        <taxon>Archosauria</taxon>
        <taxon>Dinosauria</taxon>
        <taxon>Saurischia</taxon>
        <taxon>Theropoda</taxon>
        <taxon>Coelurosauria</taxon>
        <taxon>Aves</taxon>
        <taxon>Neognathae</taxon>
        <taxon>Neoaves</taxon>
        <taxon>Otidimorphae</taxon>
        <taxon>Cuculiformes</taxon>
        <taxon>Crotophagidae</taxon>
        <taxon>Crotophaga</taxon>
    </lineage>
</organism>
<comment type="caution">
    <text evidence="8">The sequence shown here is derived from an EMBL/GenBank/DDBJ whole genome shotgun (WGS) entry which is preliminary data.</text>
</comment>
<dbReference type="EMBL" id="VYZB01000627">
    <property type="protein sequence ID" value="NWS75731.1"/>
    <property type="molecule type" value="Genomic_DNA"/>
</dbReference>
<evidence type="ECO:0000256" key="6">
    <source>
        <dbReference type="SAM" id="MobiDB-lite"/>
    </source>
</evidence>
<evidence type="ECO:0000256" key="2">
    <source>
        <dbReference type="ARBA" id="ARBA00006403"/>
    </source>
</evidence>
<evidence type="ECO:0000256" key="1">
    <source>
        <dbReference type="ARBA" id="ARBA00004123"/>
    </source>
</evidence>
<dbReference type="Pfam" id="PF00447">
    <property type="entry name" value="HSF_DNA-bind"/>
    <property type="match status" value="1"/>
</dbReference>
<name>A0A7K5I2A3_CROSL</name>
<evidence type="ECO:0000259" key="7">
    <source>
        <dbReference type="SMART" id="SM00415"/>
    </source>
</evidence>